<evidence type="ECO:0000313" key="1">
    <source>
        <dbReference type="EMBL" id="PWN23513.1"/>
    </source>
</evidence>
<dbReference type="GeneID" id="37017393"/>
<evidence type="ECO:0000313" key="2">
    <source>
        <dbReference type="Proteomes" id="UP000245942"/>
    </source>
</evidence>
<reference evidence="1 2" key="1">
    <citation type="journal article" date="2018" name="Mol. Biol. Evol.">
        <title>Broad Genomic Sampling Reveals a Smut Pathogenic Ancestry of the Fungal Clade Ustilaginomycotina.</title>
        <authorList>
            <person name="Kijpornyongpan T."/>
            <person name="Mondo S.J."/>
            <person name="Barry K."/>
            <person name="Sandor L."/>
            <person name="Lee J."/>
            <person name="Lipzen A."/>
            <person name="Pangilinan J."/>
            <person name="LaButti K."/>
            <person name="Hainaut M."/>
            <person name="Henrissat B."/>
            <person name="Grigoriev I.V."/>
            <person name="Spatafora J.W."/>
            <person name="Aime M.C."/>
        </authorList>
    </citation>
    <scope>NUCLEOTIDE SEQUENCE [LARGE SCALE GENOMIC DNA]</scope>
    <source>
        <strain evidence="1 2">MCA 4718</strain>
    </source>
</reference>
<organism evidence="1 2">
    <name type="scientific">Pseudomicrostroma glucosiphilum</name>
    <dbReference type="NCBI Taxonomy" id="1684307"/>
    <lineage>
        <taxon>Eukaryota</taxon>
        <taxon>Fungi</taxon>
        <taxon>Dikarya</taxon>
        <taxon>Basidiomycota</taxon>
        <taxon>Ustilaginomycotina</taxon>
        <taxon>Exobasidiomycetes</taxon>
        <taxon>Microstromatales</taxon>
        <taxon>Microstromatales incertae sedis</taxon>
        <taxon>Pseudomicrostroma</taxon>
    </lineage>
</organism>
<sequence length="240" mass="27190">MIRALLDACDRRCRRRRRQHALPPPLLLLPHRDRRNMLALCRCDRHRVDLHRRRQSRVERHQMRHVLVQCHLLVHEDPPGRGLTCTEPELCRQLLRLDVFCLDEEQRHFHQLEVYIGDPLKGMPTGLPRGAHPHVIAPSGLKPQAAHQPGGQRRARLLADEEVDPPGATLTLLEGLSCQRQFVPADVVDLCRKERTSLAGRLVNPAIHPGLQVADADDRASALLVLMDDQTGELLKKGAS</sequence>
<protein>
    <submittedName>
        <fullName evidence="1">Uncharacterized protein</fullName>
    </submittedName>
</protein>
<dbReference type="AlphaFoldDB" id="A0A316UHV5"/>
<keyword evidence="2" id="KW-1185">Reference proteome</keyword>
<dbReference type="Proteomes" id="UP000245942">
    <property type="component" value="Unassembled WGS sequence"/>
</dbReference>
<gene>
    <name evidence="1" type="ORF">BCV69DRAFT_961</name>
</gene>
<dbReference type="RefSeq" id="XP_025350673.1">
    <property type="nucleotide sequence ID" value="XM_025495659.1"/>
</dbReference>
<accession>A0A316UHV5</accession>
<dbReference type="EMBL" id="KZ819321">
    <property type="protein sequence ID" value="PWN23513.1"/>
    <property type="molecule type" value="Genomic_DNA"/>
</dbReference>
<name>A0A316UHV5_9BASI</name>
<proteinExistence type="predicted"/>